<gene>
    <name evidence="1" type="ORF">L6452_03537</name>
</gene>
<dbReference type="Proteomes" id="UP001055879">
    <property type="component" value="Linkage Group LG01"/>
</dbReference>
<evidence type="ECO:0000313" key="2">
    <source>
        <dbReference type="Proteomes" id="UP001055879"/>
    </source>
</evidence>
<name>A0ACB9FNI1_ARCLA</name>
<comment type="caution">
    <text evidence="1">The sequence shown here is derived from an EMBL/GenBank/DDBJ whole genome shotgun (WGS) entry which is preliminary data.</text>
</comment>
<reference evidence="2" key="1">
    <citation type="journal article" date="2022" name="Mol. Ecol. Resour.">
        <title>The genomes of chicory, endive, great burdock and yacon provide insights into Asteraceae palaeo-polyploidization history and plant inulin production.</title>
        <authorList>
            <person name="Fan W."/>
            <person name="Wang S."/>
            <person name="Wang H."/>
            <person name="Wang A."/>
            <person name="Jiang F."/>
            <person name="Liu H."/>
            <person name="Zhao H."/>
            <person name="Xu D."/>
            <person name="Zhang Y."/>
        </authorList>
    </citation>
    <scope>NUCLEOTIDE SEQUENCE [LARGE SCALE GENOMIC DNA]</scope>
    <source>
        <strain evidence="2">cv. Niubang</strain>
    </source>
</reference>
<protein>
    <submittedName>
        <fullName evidence="1">Uncharacterized protein</fullName>
    </submittedName>
</protein>
<keyword evidence="2" id="KW-1185">Reference proteome</keyword>
<accession>A0ACB9FNI1</accession>
<reference evidence="1 2" key="2">
    <citation type="journal article" date="2022" name="Mol. Ecol. Resour.">
        <title>The genomes of chicory, endive, great burdock and yacon provide insights into Asteraceae paleo-polyploidization history and plant inulin production.</title>
        <authorList>
            <person name="Fan W."/>
            <person name="Wang S."/>
            <person name="Wang H."/>
            <person name="Wang A."/>
            <person name="Jiang F."/>
            <person name="Liu H."/>
            <person name="Zhao H."/>
            <person name="Xu D."/>
            <person name="Zhang Y."/>
        </authorList>
    </citation>
    <scope>NUCLEOTIDE SEQUENCE [LARGE SCALE GENOMIC DNA]</scope>
    <source>
        <strain evidence="2">cv. Niubang</strain>
    </source>
</reference>
<sequence length="165" mass="18884">MADNKLHPAVTVTNIRNFIHVTLEMEKGQYSSWAEIFKIHYRAFQVIDHIIPPSSSSSSDANKQKDKAVNDDLWSRIDAIVLQWIYGTISNDLLHTILKPYSTVAQAWNSLANIFQDNRHSRLVYLENKFSNTRLDNFSNVSAYCQELKMLSDQLSNVGAPIQNQ</sequence>
<dbReference type="EMBL" id="CM042047">
    <property type="protein sequence ID" value="KAI3772353.1"/>
    <property type="molecule type" value="Genomic_DNA"/>
</dbReference>
<evidence type="ECO:0000313" key="1">
    <source>
        <dbReference type="EMBL" id="KAI3772353.1"/>
    </source>
</evidence>
<proteinExistence type="predicted"/>
<organism evidence="1 2">
    <name type="scientific">Arctium lappa</name>
    <name type="common">Greater burdock</name>
    <name type="synonym">Lappa major</name>
    <dbReference type="NCBI Taxonomy" id="4217"/>
    <lineage>
        <taxon>Eukaryota</taxon>
        <taxon>Viridiplantae</taxon>
        <taxon>Streptophyta</taxon>
        <taxon>Embryophyta</taxon>
        <taxon>Tracheophyta</taxon>
        <taxon>Spermatophyta</taxon>
        <taxon>Magnoliopsida</taxon>
        <taxon>eudicotyledons</taxon>
        <taxon>Gunneridae</taxon>
        <taxon>Pentapetalae</taxon>
        <taxon>asterids</taxon>
        <taxon>campanulids</taxon>
        <taxon>Asterales</taxon>
        <taxon>Asteraceae</taxon>
        <taxon>Carduoideae</taxon>
        <taxon>Cardueae</taxon>
        <taxon>Arctiinae</taxon>
        <taxon>Arctium</taxon>
    </lineage>
</organism>